<comment type="caution">
    <text evidence="2">The sequence shown here is derived from an EMBL/GenBank/DDBJ whole genome shotgun (WGS) entry which is preliminary data.</text>
</comment>
<feature type="compositionally biased region" description="Basic and acidic residues" evidence="1">
    <location>
        <begin position="9"/>
        <end position="18"/>
    </location>
</feature>
<gene>
    <name evidence="2" type="ORF">EYF80_019881</name>
</gene>
<keyword evidence="3" id="KW-1185">Reference proteome</keyword>
<organism evidence="2 3">
    <name type="scientific">Liparis tanakae</name>
    <name type="common">Tanaka's snailfish</name>
    <dbReference type="NCBI Taxonomy" id="230148"/>
    <lineage>
        <taxon>Eukaryota</taxon>
        <taxon>Metazoa</taxon>
        <taxon>Chordata</taxon>
        <taxon>Craniata</taxon>
        <taxon>Vertebrata</taxon>
        <taxon>Euteleostomi</taxon>
        <taxon>Actinopterygii</taxon>
        <taxon>Neopterygii</taxon>
        <taxon>Teleostei</taxon>
        <taxon>Neoteleostei</taxon>
        <taxon>Acanthomorphata</taxon>
        <taxon>Eupercaria</taxon>
        <taxon>Perciformes</taxon>
        <taxon>Cottioidei</taxon>
        <taxon>Cottales</taxon>
        <taxon>Liparidae</taxon>
        <taxon>Liparis</taxon>
    </lineage>
</organism>
<feature type="region of interest" description="Disordered" evidence="1">
    <location>
        <begin position="1"/>
        <end position="73"/>
    </location>
</feature>
<evidence type="ECO:0000313" key="3">
    <source>
        <dbReference type="Proteomes" id="UP000314294"/>
    </source>
</evidence>
<dbReference type="EMBL" id="SRLO01000170">
    <property type="protein sequence ID" value="TNN69813.1"/>
    <property type="molecule type" value="Genomic_DNA"/>
</dbReference>
<proteinExistence type="predicted"/>
<feature type="compositionally biased region" description="Polar residues" evidence="1">
    <location>
        <begin position="19"/>
        <end position="31"/>
    </location>
</feature>
<dbReference type="Proteomes" id="UP000314294">
    <property type="component" value="Unassembled WGS sequence"/>
</dbReference>
<accession>A0A4Z2HXV7</accession>
<sequence length="89" mass="10223">MMRAMLKVKTSEKTRDNRTGQVDVQKNNRASSSRREDVEDCLLDHVTGRRLSTRAQRRSETRPSPLHCDKEQIASIPSFRRGFGFSGIM</sequence>
<name>A0A4Z2HXV7_9TELE</name>
<feature type="compositionally biased region" description="Basic and acidic residues" evidence="1">
    <location>
        <begin position="57"/>
        <end position="72"/>
    </location>
</feature>
<protein>
    <submittedName>
        <fullName evidence="2">Uncharacterized protein</fullName>
    </submittedName>
</protein>
<dbReference type="AlphaFoldDB" id="A0A4Z2HXV7"/>
<evidence type="ECO:0000313" key="2">
    <source>
        <dbReference type="EMBL" id="TNN69813.1"/>
    </source>
</evidence>
<reference evidence="2 3" key="1">
    <citation type="submission" date="2019-03" db="EMBL/GenBank/DDBJ databases">
        <title>First draft genome of Liparis tanakae, snailfish: a comprehensive survey of snailfish specific genes.</title>
        <authorList>
            <person name="Kim W."/>
            <person name="Song I."/>
            <person name="Jeong J.-H."/>
            <person name="Kim D."/>
            <person name="Kim S."/>
            <person name="Ryu S."/>
            <person name="Song J.Y."/>
            <person name="Lee S.K."/>
        </authorList>
    </citation>
    <scope>NUCLEOTIDE SEQUENCE [LARGE SCALE GENOMIC DNA]</scope>
    <source>
        <tissue evidence="2">Muscle</tissue>
    </source>
</reference>
<feature type="compositionally biased region" description="Basic and acidic residues" evidence="1">
    <location>
        <begin position="33"/>
        <end position="47"/>
    </location>
</feature>
<evidence type="ECO:0000256" key="1">
    <source>
        <dbReference type="SAM" id="MobiDB-lite"/>
    </source>
</evidence>